<feature type="transmembrane region" description="Helical" evidence="1">
    <location>
        <begin position="12"/>
        <end position="31"/>
    </location>
</feature>
<dbReference type="KEGG" id="afo:Afer_1045"/>
<keyword evidence="1" id="KW-1133">Transmembrane helix</keyword>
<dbReference type="AlphaFoldDB" id="C7LZ25"/>
<name>C7LZ25_ACIFD</name>
<evidence type="ECO:0000313" key="2">
    <source>
        <dbReference type="EMBL" id="ACU53983.1"/>
    </source>
</evidence>
<evidence type="ECO:0000256" key="1">
    <source>
        <dbReference type="SAM" id="Phobius"/>
    </source>
</evidence>
<protein>
    <submittedName>
        <fullName evidence="2">Uncharacterized protein</fullName>
    </submittedName>
</protein>
<dbReference type="EMBL" id="CP001631">
    <property type="protein sequence ID" value="ACU53983.1"/>
    <property type="molecule type" value="Genomic_DNA"/>
</dbReference>
<dbReference type="STRING" id="525909.Afer_1045"/>
<reference evidence="2 3" key="1">
    <citation type="journal article" date="2009" name="Stand. Genomic Sci.">
        <title>Complete genome sequence of Acidimicrobium ferrooxidans type strain (ICP).</title>
        <authorList>
            <person name="Clum A."/>
            <person name="Nolan M."/>
            <person name="Lang E."/>
            <person name="Glavina Del Rio T."/>
            <person name="Tice H."/>
            <person name="Copeland A."/>
            <person name="Cheng J.F."/>
            <person name="Lucas S."/>
            <person name="Chen F."/>
            <person name="Bruce D."/>
            <person name="Goodwin L."/>
            <person name="Pitluck S."/>
            <person name="Ivanova N."/>
            <person name="Mavrommatis K."/>
            <person name="Mikhailova N."/>
            <person name="Pati A."/>
            <person name="Chen A."/>
            <person name="Palaniappan K."/>
            <person name="Goker M."/>
            <person name="Spring S."/>
            <person name="Land M."/>
            <person name="Hauser L."/>
            <person name="Chang Y.J."/>
            <person name="Jeffries C.C."/>
            <person name="Chain P."/>
            <person name="Bristow J."/>
            <person name="Eisen J.A."/>
            <person name="Markowitz V."/>
            <person name="Hugenholtz P."/>
            <person name="Kyrpides N.C."/>
            <person name="Klenk H.P."/>
            <person name="Lapidus A."/>
        </authorList>
    </citation>
    <scope>NUCLEOTIDE SEQUENCE [LARGE SCALE GENOMIC DNA]</scope>
    <source>
        <strain evidence="3">DSM 10331 / JCM 15462 / NBRC 103882 / ICP</strain>
    </source>
</reference>
<gene>
    <name evidence="2" type="ordered locus">Afer_1045</name>
</gene>
<organism evidence="2 3">
    <name type="scientific">Acidimicrobium ferrooxidans (strain DSM 10331 / JCM 15462 / NBRC 103882 / ICP)</name>
    <dbReference type="NCBI Taxonomy" id="525909"/>
    <lineage>
        <taxon>Bacteria</taxon>
        <taxon>Bacillati</taxon>
        <taxon>Actinomycetota</taxon>
        <taxon>Acidimicrobiia</taxon>
        <taxon>Acidimicrobiales</taxon>
        <taxon>Acidimicrobiaceae</taxon>
        <taxon>Acidimicrobium</taxon>
    </lineage>
</organism>
<proteinExistence type="predicted"/>
<dbReference type="HOGENOM" id="CLU_3354036_0_0_11"/>
<sequence>MLEDREHDVRLRVVRLAAASFVFAGDIWQVVATGRG</sequence>
<keyword evidence="3" id="KW-1185">Reference proteome</keyword>
<keyword evidence="1" id="KW-0472">Membrane</keyword>
<accession>C7LZ25</accession>
<dbReference type="Proteomes" id="UP000000771">
    <property type="component" value="Chromosome"/>
</dbReference>
<evidence type="ECO:0000313" key="3">
    <source>
        <dbReference type="Proteomes" id="UP000000771"/>
    </source>
</evidence>
<keyword evidence="1" id="KW-0812">Transmembrane</keyword>